<dbReference type="PANTHER" id="PTHR32552">
    <property type="entry name" value="FERRICHROME IRON RECEPTOR-RELATED"/>
    <property type="match status" value="1"/>
</dbReference>
<keyword evidence="5" id="KW-0812">Transmembrane</keyword>
<evidence type="ECO:0000256" key="3">
    <source>
        <dbReference type="ARBA" id="ARBA00022452"/>
    </source>
</evidence>
<dbReference type="InterPro" id="IPR039426">
    <property type="entry name" value="TonB-dep_rcpt-like"/>
</dbReference>
<evidence type="ECO:0000256" key="9">
    <source>
        <dbReference type="ARBA" id="ARBA00023136"/>
    </source>
</evidence>
<proteinExistence type="predicted"/>
<feature type="domain" description="TonB-dependent receptor-like beta-barrel" evidence="11">
    <location>
        <begin position="264"/>
        <end position="613"/>
    </location>
</feature>
<name>A0A974P525_9CAUL</name>
<accession>A0A974P525</accession>
<evidence type="ECO:0000256" key="2">
    <source>
        <dbReference type="ARBA" id="ARBA00022448"/>
    </source>
</evidence>
<keyword evidence="2" id="KW-0813">Transport</keyword>
<reference evidence="12" key="1">
    <citation type="submission" date="2021-01" db="EMBL/GenBank/DDBJ databases">
        <title>Genome sequence of Phenylobacterium sp. 20VBR1 isolated from a valley glaceir, Ny-Alesund, Svalbard.</title>
        <authorList>
            <person name="Thomas F.A."/>
            <person name="Krishnan K.P."/>
            <person name="Sinha R.K."/>
        </authorList>
    </citation>
    <scope>NUCLEOTIDE SEQUENCE</scope>
    <source>
        <strain evidence="12">20VBR1</strain>
    </source>
</reference>
<keyword evidence="6" id="KW-0408">Iron</keyword>
<evidence type="ECO:0000256" key="4">
    <source>
        <dbReference type="ARBA" id="ARBA00022496"/>
    </source>
</evidence>
<keyword evidence="3" id="KW-1134">Transmembrane beta strand</keyword>
<dbReference type="GO" id="GO:0006826">
    <property type="term" value="P:iron ion transport"/>
    <property type="evidence" value="ECO:0007669"/>
    <property type="project" value="UniProtKB-KW"/>
</dbReference>
<evidence type="ECO:0000256" key="10">
    <source>
        <dbReference type="ARBA" id="ARBA00023237"/>
    </source>
</evidence>
<evidence type="ECO:0000256" key="7">
    <source>
        <dbReference type="ARBA" id="ARBA00023065"/>
    </source>
</evidence>
<keyword evidence="10" id="KW-0998">Cell outer membrane</keyword>
<keyword evidence="7" id="KW-0406">Ion transport</keyword>
<comment type="subcellular location">
    <subcellularLocation>
        <location evidence="1">Cell outer membrane</location>
        <topology evidence="1">Multi-pass membrane protein</topology>
    </subcellularLocation>
</comment>
<organism evidence="12">
    <name type="scientific">Phenylobacterium glaciei</name>
    <dbReference type="NCBI Taxonomy" id="2803784"/>
    <lineage>
        <taxon>Bacteria</taxon>
        <taxon>Pseudomonadati</taxon>
        <taxon>Pseudomonadota</taxon>
        <taxon>Alphaproteobacteria</taxon>
        <taxon>Caulobacterales</taxon>
        <taxon>Caulobacteraceae</taxon>
        <taxon>Phenylobacterium</taxon>
    </lineage>
</organism>
<protein>
    <submittedName>
        <fullName evidence="12">TonB-dependent receptor</fullName>
    </submittedName>
</protein>
<dbReference type="InterPro" id="IPR036942">
    <property type="entry name" value="Beta-barrel_TonB_sf"/>
</dbReference>
<keyword evidence="8" id="KW-0798">TonB box</keyword>
<dbReference type="PANTHER" id="PTHR32552:SF81">
    <property type="entry name" value="TONB-DEPENDENT OUTER MEMBRANE RECEPTOR"/>
    <property type="match status" value="1"/>
</dbReference>
<evidence type="ECO:0000256" key="1">
    <source>
        <dbReference type="ARBA" id="ARBA00004571"/>
    </source>
</evidence>
<evidence type="ECO:0000313" key="12">
    <source>
        <dbReference type="EMBL" id="QQZ51112.1"/>
    </source>
</evidence>
<keyword evidence="4" id="KW-0410">Iron transport</keyword>
<evidence type="ECO:0000256" key="6">
    <source>
        <dbReference type="ARBA" id="ARBA00023004"/>
    </source>
</evidence>
<dbReference type="SUPFAM" id="SSF56935">
    <property type="entry name" value="Porins"/>
    <property type="match status" value="1"/>
</dbReference>
<sequence length="674" mass="74066">MLAGLGNYGSYESQFHLNLPEYRDISFKLDAMIQSHDGWVKNPMAGQRDWNEASRRGLRAQLRWAPTDTFTADYAYDTSHTEDTTIFGYTVKAANNVTISPLSVVPNSRIDVAPIGSYLQPSLGDTYGHSLNMRWDVLPWLQLKSISAYRNLYQDQYSLPGTTGIPITANLGAGQNFERLSIAQFKQDQYSQELQAIGQVERLKFIVGGLYFRETTADQAQAFNTLHWDTNGIASGITPIVYTPFGNSVLGPNACLTTPAACASNYNNFYGQPGQTTLVQGLYPNIGVDRASENTTESFGVYGQATWTPPILEDRVRLTAGLRWSKDTKDGQLLVVNNARPFLPDANGQLTNVQGVVKRNQSWQRVNPMVNIAFDVTPDISAYAKWSTGYRAGGFNSRSITYSSYDPEEISMFEAGVKSEFFDHRARLNIAAYTGDYDNIYYNITANYNTFTTDPKTGQLVVVSGSTRTIEDTYNMSGKGKVSGVEVDFDLAPIEGLIISGSYTYASTDMPLFADPVPRPQINSAGVVTGYALNTPTVYHQLYTPENRVTGAIDYRREVFNDATLSLHFDGAWNDGQYSSTGDVSTGTKDASGKTIYLPQLKTEAGAIYNARISISDIGLADSGARLAVAIWARNLFDSNLLIGRSGSYIQPSSSVTGSFNDPRTYGATVSVKY</sequence>
<dbReference type="Gene3D" id="2.40.170.20">
    <property type="entry name" value="TonB-dependent receptor, beta-barrel domain"/>
    <property type="match status" value="1"/>
</dbReference>
<dbReference type="EMBL" id="CP068570">
    <property type="protein sequence ID" value="QQZ51112.1"/>
    <property type="molecule type" value="Genomic_DNA"/>
</dbReference>
<evidence type="ECO:0000256" key="5">
    <source>
        <dbReference type="ARBA" id="ARBA00022692"/>
    </source>
</evidence>
<dbReference type="GO" id="GO:0009279">
    <property type="term" value="C:cell outer membrane"/>
    <property type="evidence" value="ECO:0007669"/>
    <property type="project" value="UniProtKB-SubCell"/>
</dbReference>
<dbReference type="Pfam" id="PF00593">
    <property type="entry name" value="TonB_dep_Rec_b-barrel"/>
    <property type="match status" value="1"/>
</dbReference>
<dbReference type="AlphaFoldDB" id="A0A974P525"/>
<gene>
    <name evidence="12" type="ORF">JKL49_08175</name>
</gene>
<keyword evidence="9" id="KW-0472">Membrane</keyword>
<keyword evidence="12" id="KW-0675">Receptor</keyword>
<evidence type="ECO:0000259" key="11">
    <source>
        <dbReference type="Pfam" id="PF00593"/>
    </source>
</evidence>
<evidence type="ECO:0000256" key="8">
    <source>
        <dbReference type="ARBA" id="ARBA00023077"/>
    </source>
</evidence>
<dbReference type="InterPro" id="IPR000531">
    <property type="entry name" value="Beta-barrel_TonB"/>
</dbReference>